<dbReference type="InterPro" id="IPR018656">
    <property type="entry name" value="DUF2087"/>
</dbReference>
<evidence type="ECO:0000313" key="3">
    <source>
        <dbReference type="Proteomes" id="UP001595698"/>
    </source>
</evidence>
<keyword evidence="3" id="KW-1185">Reference proteome</keyword>
<evidence type="ECO:0000259" key="1">
    <source>
        <dbReference type="Pfam" id="PF09860"/>
    </source>
</evidence>
<dbReference type="RefSeq" id="WP_386196490.1">
    <property type="nucleotide sequence ID" value="NZ_JBHSBC010000053.1"/>
</dbReference>
<dbReference type="InterPro" id="IPR036390">
    <property type="entry name" value="WH_DNA-bd_sf"/>
</dbReference>
<evidence type="ECO:0000313" key="2">
    <source>
        <dbReference type="EMBL" id="MFC3986327.1"/>
    </source>
</evidence>
<name>A0ABV8FCB3_9ACTN</name>
<proteinExistence type="predicted"/>
<dbReference type="Proteomes" id="UP001595698">
    <property type="component" value="Unassembled WGS sequence"/>
</dbReference>
<dbReference type="InterPro" id="IPR036388">
    <property type="entry name" value="WH-like_DNA-bd_sf"/>
</dbReference>
<gene>
    <name evidence="2" type="ORF">ACFOYY_39785</name>
</gene>
<sequence>MSATAKSGGRATSAILSDASEILLALSNDRRLAIVNTVVTMNKESGAVRLAELARALELDVRSLSRDVMRLVEAGVLRREGDALIADIASLGRVGDSVVEMTALCQAIPPESPLRRYLAHGRIVDLPKRSEDLDVIARVLAGLLPEDQTLTEGEVNAILSHAGDDVARLRRLLADLGLVERSGSAEYRRPAAAPARAL</sequence>
<feature type="domain" description="DUF2087" evidence="1">
    <location>
        <begin position="122"/>
        <end position="189"/>
    </location>
</feature>
<organism evidence="2 3">
    <name type="scientific">Streptosporangium jomthongense</name>
    <dbReference type="NCBI Taxonomy" id="1193683"/>
    <lineage>
        <taxon>Bacteria</taxon>
        <taxon>Bacillati</taxon>
        <taxon>Actinomycetota</taxon>
        <taxon>Actinomycetes</taxon>
        <taxon>Streptosporangiales</taxon>
        <taxon>Streptosporangiaceae</taxon>
        <taxon>Streptosporangium</taxon>
    </lineage>
</organism>
<comment type="caution">
    <text evidence="2">The sequence shown here is derived from an EMBL/GenBank/DDBJ whole genome shotgun (WGS) entry which is preliminary data.</text>
</comment>
<dbReference type="EMBL" id="JBHSBC010000053">
    <property type="protein sequence ID" value="MFC3986327.1"/>
    <property type="molecule type" value="Genomic_DNA"/>
</dbReference>
<dbReference type="Gene3D" id="1.10.10.10">
    <property type="entry name" value="Winged helix-like DNA-binding domain superfamily/Winged helix DNA-binding domain"/>
    <property type="match status" value="1"/>
</dbReference>
<dbReference type="SUPFAM" id="SSF46785">
    <property type="entry name" value="Winged helix' DNA-binding domain"/>
    <property type="match status" value="1"/>
</dbReference>
<reference evidence="3" key="1">
    <citation type="journal article" date="2019" name="Int. J. Syst. Evol. Microbiol.">
        <title>The Global Catalogue of Microorganisms (GCM) 10K type strain sequencing project: providing services to taxonomists for standard genome sequencing and annotation.</title>
        <authorList>
            <consortium name="The Broad Institute Genomics Platform"/>
            <consortium name="The Broad Institute Genome Sequencing Center for Infectious Disease"/>
            <person name="Wu L."/>
            <person name="Ma J."/>
        </authorList>
    </citation>
    <scope>NUCLEOTIDE SEQUENCE [LARGE SCALE GENOMIC DNA]</scope>
    <source>
        <strain evidence="3">TBRC 7912</strain>
    </source>
</reference>
<accession>A0ABV8FCB3</accession>
<dbReference type="Pfam" id="PF09860">
    <property type="entry name" value="DUF2087"/>
    <property type="match status" value="1"/>
</dbReference>
<protein>
    <submittedName>
        <fullName evidence="2">DUF2087 domain-containing protein</fullName>
    </submittedName>
</protein>